<evidence type="ECO:0000256" key="6">
    <source>
        <dbReference type="ARBA" id="ARBA00014680"/>
    </source>
</evidence>
<keyword evidence="7 13" id="KW-0328">Glycosyltransferase</keyword>
<keyword evidence="8 13" id="KW-0808">Transferase</keyword>
<dbReference type="Gene3D" id="3.40.1030.10">
    <property type="entry name" value="Nucleoside phosphorylase/phosphoribosyltransferase catalytic domain"/>
    <property type="match status" value="1"/>
</dbReference>
<dbReference type="InterPro" id="IPR035902">
    <property type="entry name" value="Nuc_phospho_transferase"/>
</dbReference>
<evidence type="ECO:0000256" key="7">
    <source>
        <dbReference type="ARBA" id="ARBA00022676"/>
    </source>
</evidence>
<evidence type="ECO:0000256" key="10">
    <source>
        <dbReference type="ARBA" id="ARBA00048525"/>
    </source>
</evidence>
<accession>A0A9D1IDN8</accession>
<proteinExistence type="inferred from homology"/>
<evidence type="ECO:0000256" key="1">
    <source>
        <dbReference type="ARBA" id="ARBA00001066"/>
    </source>
</evidence>
<feature type="domain" description="Glycosyl transferase family 3 N-terminal" evidence="12">
    <location>
        <begin position="7"/>
        <end position="68"/>
    </location>
</feature>
<evidence type="ECO:0000256" key="2">
    <source>
        <dbReference type="ARBA" id="ARBA00003877"/>
    </source>
</evidence>
<name>A0A9D1IDN8_9FIRM</name>
<gene>
    <name evidence="13" type="ORF">IAB02_05850</name>
</gene>
<dbReference type="GO" id="GO:0016154">
    <property type="term" value="F:pyrimidine-nucleoside phosphorylase activity"/>
    <property type="evidence" value="ECO:0007669"/>
    <property type="project" value="UniProtKB-EC"/>
</dbReference>
<evidence type="ECO:0000313" key="13">
    <source>
        <dbReference type="EMBL" id="HIU34069.1"/>
    </source>
</evidence>
<dbReference type="GO" id="GO:0005829">
    <property type="term" value="C:cytosol"/>
    <property type="evidence" value="ECO:0007669"/>
    <property type="project" value="TreeGrafter"/>
</dbReference>
<comment type="function">
    <text evidence="2">Catalyzes phosphorolysis of the pyrimidine nucleosides uridine, thymidine and 2'-deoxyuridine with the formation of the corresponding pyrimidine base and ribose-1-phosphate.</text>
</comment>
<evidence type="ECO:0000256" key="3">
    <source>
        <dbReference type="ARBA" id="ARBA00006915"/>
    </source>
</evidence>
<dbReference type="PANTHER" id="PTHR10515">
    <property type="entry name" value="THYMIDINE PHOSPHORYLASE"/>
    <property type="match status" value="1"/>
</dbReference>
<dbReference type="AlphaFoldDB" id="A0A9D1IDN8"/>
<sequence length="341" mass="35951">MSIKPAQILRKKRMGEELNEAEIRAFVQGVTDGSWADYQISALLMAICIQGMTDRETLALTLAMAKSGETLDLSEIPGIKADKHSTGGVGDTTSLILVPLTAACGLKVAKMSGRGLGFTGGTLDKLESIPGMRVDIGIDRFQEIVRTVGCAIVGQTASLAPTDKILYALRDVTETVDCPPLIVSSILSKKLAAGADVVVLDVKVGSGALMETLPKAKKLAQDMVRIGNLSGRRFCALITDMDQPLGMYIGNALEVEEAVDVLAGRAGGKLKQVALQLGAYMLKNAAIVPDVAAGVKMLEEKISSGEGLKKFAEMIQAQGGDARVVYDTGLLPKAKKKIPVP</sequence>
<dbReference type="PROSITE" id="PS00647">
    <property type="entry name" value="THYMID_PHOSPHORYLASE"/>
    <property type="match status" value="1"/>
</dbReference>
<dbReference type="GO" id="GO:0006206">
    <property type="term" value="P:pyrimidine nucleobase metabolic process"/>
    <property type="evidence" value="ECO:0007669"/>
    <property type="project" value="InterPro"/>
</dbReference>
<comment type="subunit">
    <text evidence="4">Homodimer.</text>
</comment>
<dbReference type="SUPFAM" id="SSF47648">
    <property type="entry name" value="Nucleoside phosphorylase/phosphoribosyltransferase N-terminal domain"/>
    <property type="match status" value="1"/>
</dbReference>
<reference evidence="13" key="1">
    <citation type="submission" date="2020-10" db="EMBL/GenBank/DDBJ databases">
        <authorList>
            <person name="Gilroy R."/>
        </authorList>
    </citation>
    <scope>NUCLEOTIDE SEQUENCE</scope>
    <source>
        <strain evidence="13">ChiHcec3-11533</strain>
    </source>
</reference>
<dbReference type="GO" id="GO:0006213">
    <property type="term" value="P:pyrimidine nucleoside metabolic process"/>
    <property type="evidence" value="ECO:0007669"/>
    <property type="project" value="InterPro"/>
</dbReference>
<evidence type="ECO:0000259" key="11">
    <source>
        <dbReference type="Pfam" id="PF00591"/>
    </source>
</evidence>
<reference evidence="13" key="2">
    <citation type="journal article" date="2021" name="PeerJ">
        <title>Extensive microbial diversity within the chicken gut microbiome revealed by metagenomics and culture.</title>
        <authorList>
            <person name="Gilroy R."/>
            <person name="Ravi A."/>
            <person name="Getino M."/>
            <person name="Pursley I."/>
            <person name="Horton D.L."/>
            <person name="Alikhan N.F."/>
            <person name="Baker D."/>
            <person name="Gharbi K."/>
            <person name="Hall N."/>
            <person name="Watson M."/>
            <person name="Adriaenssens E.M."/>
            <person name="Foster-Nyarko E."/>
            <person name="Jarju S."/>
            <person name="Secka A."/>
            <person name="Antonio M."/>
            <person name="Oren A."/>
            <person name="Chaudhuri R.R."/>
            <person name="La Ragione R."/>
            <person name="Hildebrand F."/>
            <person name="Pallen M.J."/>
        </authorList>
    </citation>
    <scope>NUCLEOTIDE SEQUENCE</scope>
    <source>
        <strain evidence="13">ChiHcec3-11533</strain>
    </source>
</reference>
<evidence type="ECO:0000256" key="8">
    <source>
        <dbReference type="ARBA" id="ARBA00022679"/>
    </source>
</evidence>
<evidence type="ECO:0000256" key="5">
    <source>
        <dbReference type="ARBA" id="ARBA00011889"/>
    </source>
</evidence>
<dbReference type="Gene3D" id="1.20.970.10">
    <property type="entry name" value="Transferase, Pyrimidine Nucleoside Phosphorylase, Chain C"/>
    <property type="match status" value="1"/>
</dbReference>
<dbReference type="InterPro" id="IPR000053">
    <property type="entry name" value="Thymidine/pyrmidine_PPase"/>
</dbReference>
<comment type="catalytic activity">
    <reaction evidence="10">
        <text>thymidine + phosphate = 2-deoxy-alpha-D-ribose 1-phosphate + thymine</text>
        <dbReference type="Rhea" id="RHEA:16037"/>
        <dbReference type="ChEBI" id="CHEBI:17748"/>
        <dbReference type="ChEBI" id="CHEBI:17821"/>
        <dbReference type="ChEBI" id="CHEBI:43474"/>
        <dbReference type="ChEBI" id="CHEBI:57259"/>
        <dbReference type="EC" id="2.4.2.2"/>
    </reaction>
</comment>
<organism evidence="13 14">
    <name type="scientific">Candidatus Pullichristensenella excrementigallinarum</name>
    <dbReference type="NCBI Taxonomy" id="2840907"/>
    <lineage>
        <taxon>Bacteria</taxon>
        <taxon>Bacillati</taxon>
        <taxon>Bacillota</taxon>
        <taxon>Clostridia</taxon>
        <taxon>Candidatus Pullichristensenella</taxon>
    </lineage>
</organism>
<dbReference type="InterPro" id="IPR017872">
    <property type="entry name" value="Pyrmidine_PPase_CS"/>
</dbReference>
<dbReference type="NCBIfam" id="NF004490">
    <property type="entry name" value="PRK05820.1"/>
    <property type="match status" value="1"/>
</dbReference>
<dbReference type="EMBL" id="DVMU01000130">
    <property type="protein sequence ID" value="HIU34069.1"/>
    <property type="molecule type" value="Genomic_DNA"/>
</dbReference>
<dbReference type="Pfam" id="PF02885">
    <property type="entry name" value="Glycos_trans_3N"/>
    <property type="match status" value="1"/>
</dbReference>
<dbReference type="Proteomes" id="UP000824072">
    <property type="component" value="Unassembled WGS sequence"/>
</dbReference>
<comment type="catalytic activity">
    <reaction evidence="1">
        <text>2'-deoxyuridine + phosphate = 2-deoxy-alpha-D-ribose 1-phosphate + uracil</text>
        <dbReference type="Rhea" id="RHEA:22824"/>
        <dbReference type="ChEBI" id="CHEBI:16450"/>
        <dbReference type="ChEBI" id="CHEBI:17568"/>
        <dbReference type="ChEBI" id="CHEBI:43474"/>
        <dbReference type="ChEBI" id="CHEBI:57259"/>
        <dbReference type="EC" id="2.4.2.2"/>
    </reaction>
</comment>
<dbReference type="InterPro" id="IPR036320">
    <property type="entry name" value="Glycosyl_Trfase_fam3_N_dom_sf"/>
</dbReference>
<evidence type="ECO:0000256" key="9">
    <source>
        <dbReference type="ARBA" id="ARBA00048453"/>
    </source>
</evidence>
<feature type="non-terminal residue" evidence="13">
    <location>
        <position position="341"/>
    </location>
</feature>
<evidence type="ECO:0000256" key="4">
    <source>
        <dbReference type="ARBA" id="ARBA00011738"/>
    </source>
</evidence>
<evidence type="ECO:0000313" key="14">
    <source>
        <dbReference type="Proteomes" id="UP000824072"/>
    </source>
</evidence>
<comment type="caution">
    <text evidence="13">The sequence shown here is derived from an EMBL/GenBank/DDBJ whole genome shotgun (WGS) entry which is preliminary data.</text>
</comment>
<dbReference type="InterPro" id="IPR018090">
    <property type="entry name" value="Pyrmidine_PPas_bac/euk"/>
</dbReference>
<dbReference type="SUPFAM" id="SSF52418">
    <property type="entry name" value="Nucleoside phosphorylase/phosphoribosyltransferase catalytic domain"/>
    <property type="match status" value="1"/>
</dbReference>
<comment type="catalytic activity">
    <reaction evidence="9">
        <text>uridine + phosphate = alpha-D-ribose 1-phosphate + uracil</text>
        <dbReference type="Rhea" id="RHEA:24388"/>
        <dbReference type="ChEBI" id="CHEBI:16704"/>
        <dbReference type="ChEBI" id="CHEBI:17568"/>
        <dbReference type="ChEBI" id="CHEBI:43474"/>
        <dbReference type="ChEBI" id="CHEBI:57720"/>
        <dbReference type="EC" id="2.4.2.2"/>
    </reaction>
</comment>
<dbReference type="EC" id="2.4.2.2" evidence="5"/>
<dbReference type="InterPro" id="IPR000312">
    <property type="entry name" value="Glycosyl_Trfase_fam3"/>
</dbReference>
<dbReference type="InterPro" id="IPR017459">
    <property type="entry name" value="Glycosyl_Trfase_fam3_N_dom"/>
</dbReference>
<dbReference type="GO" id="GO:0004645">
    <property type="term" value="F:1,4-alpha-oligoglucan phosphorylase activity"/>
    <property type="evidence" value="ECO:0007669"/>
    <property type="project" value="InterPro"/>
</dbReference>
<protein>
    <recommendedName>
        <fullName evidence="6">Pyrimidine-nucleoside phosphorylase</fullName>
        <ecNumber evidence="5">2.4.2.2</ecNumber>
    </recommendedName>
</protein>
<dbReference type="Pfam" id="PF00591">
    <property type="entry name" value="Glycos_transf_3"/>
    <property type="match status" value="1"/>
</dbReference>
<feature type="domain" description="Glycosyl transferase family 3" evidence="11">
    <location>
        <begin position="80"/>
        <end position="306"/>
    </location>
</feature>
<comment type="similarity">
    <text evidence="3">Belongs to the thymidine/pyrimidine-nucleoside phosphorylase family.</text>
</comment>
<dbReference type="PANTHER" id="PTHR10515:SF0">
    <property type="entry name" value="THYMIDINE PHOSPHORYLASE"/>
    <property type="match status" value="1"/>
</dbReference>
<dbReference type="NCBIfam" id="TIGR02644">
    <property type="entry name" value="Y_phosphoryl"/>
    <property type="match status" value="1"/>
</dbReference>
<dbReference type="FunFam" id="3.40.1030.10:FF:000003">
    <property type="entry name" value="Pyrimidine-nucleoside phosphorylase"/>
    <property type="match status" value="1"/>
</dbReference>
<evidence type="ECO:0000259" key="12">
    <source>
        <dbReference type="Pfam" id="PF02885"/>
    </source>
</evidence>